<feature type="transmembrane region" description="Helical" evidence="11">
    <location>
        <begin position="34"/>
        <end position="54"/>
    </location>
</feature>
<evidence type="ECO:0000313" key="13">
    <source>
        <dbReference type="EMBL" id="AFN83565.1"/>
    </source>
</evidence>
<keyword evidence="2 11" id="KW-0808">Transferase</keyword>
<evidence type="ECO:0000256" key="6">
    <source>
        <dbReference type="ARBA" id="ARBA00023139"/>
    </source>
</evidence>
<dbReference type="AlphaFoldDB" id="I7AFP7"/>
<keyword evidence="6" id="KW-0564">Palmitate</keyword>
<dbReference type="HOGENOM" id="CLU_112124_0_0_1"/>
<feature type="transmembrane region" description="Helical" evidence="11">
    <location>
        <begin position="147"/>
        <end position="167"/>
    </location>
</feature>
<evidence type="ECO:0000256" key="10">
    <source>
        <dbReference type="ARBA" id="ARBA00048048"/>
    </source>
</evidence>
<dbReference type="GO" id="GO:0005794">
    <property type="term" value="C:Golgi apparatus"/>
    <property type="evidence" value="ECO:0007669"/>
    <property type="project" value="TreeGrafter"/>
</dbReference>
<dbReference type="VEuPathDB" id="MicrosporidiaDB:EROM_081490"/>
<dbReference type="PANTHER" id="PTHR22883:SF23">
    <property type="entry name" value="PALMITOYLTRANSFERASE ZDHHC6"/>
    <property type="match status" value="1"/>
</dbReference>
<comment type="similarity">
    <text evidence="9">Belongs to the DHHC palmitoyltransferase family. PFA5 subfamily.</text>
</comment>
<reference evidence="13 14" key="1">
    <citation type="journal article" date="2012" name="Proc. Natl. Acad. Sci. U.S.A.">
        <title>Gain and loss of multiple functionally related, horizontally transferred genes in the reduced genomes of two microsporidian parasites.</title>
        <authorList>
            <person name="Pombert J.-F."/>
            <person name="Selman M."/>
            <person name="Burki F."/>
            <person name="Bardell F.T."/>
            <person name="Farinelli L."/>
            <person name="Solter L.F."/>
            <person name="Whitman D.W."/>
            <person name="Weiss L.M."/>
            <person name="Corradi N."/>
            <person name="Keeling P.J."/>
        </authorList>
    </citation>
    <scope>NUCLEOTIDE SEQUENCE [LARGE SCALE GENOMIC DNA]</scope>
    <source>
        <strain evidence="13 14">SJ-2008</strain>
    </source>
</reference>
<dbReference type="PANTHER" id="PTHR22883">
    <property type="entry name" value="ZINC FINGER DHHC DOMAIN CONTAINING PROTEIN"/>
    <property type="match status" value="1"/>
</dbReference>
<dbReference type="KEGG" id="ero:EROM_081490"/>
<keyword evidence="5 11" id="KW-0472">Membrane</keyword>
<keyword evidence="4 11" id="KW-1133">Transmembrane helix</keyword>
<proteinExistence type="inferred from homology"/>
<comment type="subcellular location">
    <subcellularLocation>
        <location evidence="1">Membrane</location>
        <topology evidence="1">Multi-pass membrane protein</topology>
    </subcellularLocation>
</comment>
<keyword evidence="3 11" id="KW-0812">Transmembrane</keyword>
<dbReference type="GO" id="GO:0016020">
    <property type="term" value="C:membrane"/>
    <property type="evidence" value="ECO:0007669"/>
    <property type="project" value="UniProtKB-SubCell"/>
</dbReference>
<gene>
    <name evidence="13" type="ordered locus">EROM_081490</name>
</gene>
<evidence type="ECO:0000256" key="5">
    <source>
        <dbReference type="ARBA" id="ARBA00023136"/>
    </source>
</evidence>
<evidence type="ECO:0000256" key="1">
    <source>
        <dbReference type="ARBA" id="ARBA00004141"/>
    </source>
</evidence>
<evidence type="ECO:0000256" key="8">
    <source>
        <dbReference type="ARBA" id="ARBA00023315"/>
    </source>
</evidence>
<dbReference type="PROSITE" id="PS50216">
    <property type="entry name" value="DHHC"/>
    <property type="match status" value="1"/>
</dbReference>
<feature type="domain" description="Palmitoyltransferase DHHC" evidence="12">
    <location>
        <begin position="74"/>
        <end position="134"/>
    </location>
</feature>
<dbReference type="GO" id="GO:0005783">
    <property type="term" value="C:endoplasmic reticulum"/>
    <property type="evidence" value="ECO:0007669"/>
    <property type="project" value="TreeGrafter"/>
</dbReference>
<evidence type="ECO:0000256" key="7">
    <source>
        <dbReference type="ARBA" id="ARBA00023288"/>
    </source>
</evidence>
<dbReference type="Pfam" id="PF01529">
    <property type="entry name" value="DHHC"/>
    <property type="match status" value="1"/>
</dbReference>
<organism evidence="13 14">
    <name type="scientific">Encephalitozoon romaleae (strain SJ-2008)</name>
    <name type="common">Microsporidian parasite</name>
    <dbReference type="NCBI Taxonomy" id="1178016"/>
    <lineage>
        <taxon>Eukaryota</taxon>
        <taxon>Fungi</taxon>
        <taxon>Fungi incertae sedis</taxon>
        <taxon>Microsporidia</taxon>
        <taxon>Unikaryonidae</taxon>
        <taxon>Encephalitozoon</taxon>
    </lineage>
</organism>
<evidence type="ECO:0000256" key="9">
    <source>
        <dbReference type="ARBA" id="ARBA00038298"/>
    </source>
</evidence>
<name>I7AFP7_ENCRO</name>
<feature type="transmembrane region" description="Helical" evidence="11">
    <location>
        <begin position="119"/>
        <end position="135"/>
    </location>
</feature>
<dbReference type="InterPro" id="IPR001594">
    <property type="entry name" value="Palmitoyltrfase_DHHC"/>
</dbReference>
<comment type="catalytic activity">
    <reaction evidence="10 11">
        <text>L-cysteinyl-[protein] + hexadecanoyl-CoA = S-hexadecanoyl-L-cysteinyl-[protein] + CoA</text>
        <dbReference type="Rhea" id="RHEA:36683"/>
        <dbReference type="Rhea" id="RHEA-COMP:10131"/>
        <dbReference type="Rhea" id="RHEA-COMP:11032"/>
        <dbReference type="ChEBI" id="CHEBI:29950"/>
        <dbReference type="ChEBI" id="CHEBI:57287"/>
        <dbReference type="ChEBI" id="CHEBI:57379"/>
        <dbReference type="ChEBI" id="CHEBI:74151"/>
        <dbReference type="EC" id="2.3.1.225"/>
    </reaction>
</comment>
<dbReference type="EMBL" id="CP003525">
    <property type="protein sequence ID" value="AFN83565.1"/>
    <property type="molecule type" value="Genomic_DNA"/>
</dbReference>
<evidence type="ECO:0000256" key="11">
    <source>
        <dbReference type="RuleBase" id="RU079119"/>
    </source>
</evidence>
<evidence type="ECO:0000256" key="4">
    <source>
        <dbReference type="ARBA" id="ARBA00022989"/>
    </source>
</evidence>
<keyword evidence="8 11" id="KW-0012">Acyltransferase</keyword>
<dbReference type="GO" id="GO:0006612">
    <property type="term" value="P:protein targeting to membrane"/>
    <property type="evidence" value="ECO:0007669"/>
    <property type="project" value="TreeGrafter"/>
</dbReference>
<accession>I7AFP7</accession>
<dbReference type="RefSeq" id="XP_009265062.1">
    <property type="nucleotide sequence ID" value="XM_009266787.1"/>
</dbReference>
<comment type="domain">
    <text evidence="11">The DHHC domain is required for palmitoyltransferase activity.</text>
</comment>
<evidence type="ECO:0000313" key="14">
    <source>
        <dbReference type="Proteomes" id="UP000010094"/>
    </source>
</evidence>
<protein>
    <recommendedName>
        <fullName evidence="11">Palmitoyltransferase</fullName>
        <ecNumber evidence="11">2.3.1.225</ecNumber>
    </recommendedName>
</protein>
<dbReference type="Proteomes" id="UP000010094">
    <property type="component" value="Chromosome VIII"/>
</dbReference>
<keyword evidence="14" id="KW-1185">Reference proteome</keyword>
<evidence type="ECO:0000256" key="3">
    <source>
        <dbReference type="ARBA" id="ARBA00022692"/>
    </source>
</evidence>
<dbReference type="InterPro" id="IPR039859">
    <property type="entry name" value="PFA4/ZDH16/20/ERF2-like"/>
</dbReference>
<keyword evidence="7" id="KW-0449">Lipoprotein</keyword>
<dbReference type="OrthoDB" id="9909019at2759"/>
<evidence type="ECO:0000259" key="12">
    <source>
        <dbReference type="Pfam" id="PF01529"/>
    </source>
</evidence>
<dbReference type="GeneID" id="20521884"/>
<feature type="transmembrane region" description="Helical" evidence="11">
    <location>
        <begin position="12"/>
        <end position="28"/>
    </location>
</feature>
<dbReference type="GO" id="GO:0019706">
    <property type="term" value="F:protein-cysteine S-palmitoyltransferase activity"/>
    <property type="evidence" value="ECO:0007669"/>
    <property type="project" value="UniProtKB-EC"/>
</dbReference>
<evidence type="ECO:0000256" key="2">
    <source>
        <dbReference type="ARBA" id="ARBA00022679"/>
    </source>
</evidence>
<sequence length="215" mass="24865">MEAWRMMNKLVGYTEILIVAFVIILYLLGFYEAIIVSGVSIRLYLLITSFYYYVLCLVKSPGQLLDFGNANVKGICKKCNRIVGTKTVHCEICNKCYYKRDHHCPIIGRCVASSNIKDLYLAVSFMGFHSLAAILRGSTRFAYMMSFHRYLFIMSSAFACWLTFLILTGKTTRELIRFQGRITDEIRMFRLKKIFRDGFVGTLAPYLRWKTTVVN</sequence>
<dbReference type="EC" id="2.3.1.225" evidence="11"/>